<accession>A0A2V3U5V3</accession>
<feature type="domain" description="HTH marR-type" evidence="1">
    <location>
        <begin position="1"/>
        <end position="152"/>
    </location>
</feature>
<keyword evidence="2" id="KW-0238">DNA-binding</keyword>
<dbReference type="PANTHER" id="PTHR33164:SF104">
    <property type="entry name" value="TRANSCRIPTIONAL REGULATORY PROTEIN"/>
    <property type="match status" value="1"/>
</dbReference>
<dbReference type="InterPro" id="IPR036388">
    <property type="entry name" value="WH-like_DNA-bd_sf"/>
</dbReference>
<dbReference type="EMBL" id="QJJK01000007">
    <property type="protein sequence ID" value="PXW57276.1"/>
    <property type="molecule type" value="Genomic_DNA"/>
</dbReference>
<protein>
    <submittedName>
        <fullName evidence="2">DNA-binding MarR family transcriptional regulator</fullName>
    </submittedName>
</protein>
<dbReference type="InterPro" id="IPR000835">
    <property type="entry name" value="HTH_MarR-typ"/>
</dbReference>
<dbReference type="AlphaFoldDB" id="A0A2V3U5V3"/>
<evidence type="ECO:0000313" key="2">
    <source>
        <dbReference type="EMBL" id="PXW57276.1"/>
    </source>
</evidence>
<organism evidence="2 3">
    <name type="scientific">Chelatococcus asaccharovorans</name>
    <dbReference type="NCBI Taxonomy" id="28210"/>
    <lineage>
        <taxon>Bacteria</taxon>
        <taxon>Pseudomonadati</taxon>
        <taxon>Pseudomonadota</taxon>
        <taxon>Alphaproteobacteria</taxon>
        <taxon>Hyphomicrobiales</taxon>
        <taxon>Chelatococcaceae</taxon>
        <taxon>Chelatococcus</taxon>
    </lineage>
</organism>
<dbReference type="PROSITE" id="PS50995">
    <property type="entry name" value="HTH_MARR_2"/>
    <property type="match status" value="1"/>
</dbReference>
<evidence type="ECO:0000259" key="1">
    <source>
        <dbReference type="PROSITE" id="PS50995"/>
    </source>
</evidence>
<comment type="caution">
    <text evidence="2">The sequence shown here is derived from an EMBL/GenBank/DDBJ whole genome shotgun (WGS) entry which is preliminary data.</text>
</comment>
<dbReference type="RefSeq" id="WP_245449892.1">
    <property type="nucleotide sequence ID" value="NZ_JAHBRY010000001.1"/>
</dbReference>
<dbReference type="Gene3D" id="1.10.10.10">
    <property type="entry name" value="Winged helix-like DNA-binding domain superfamily/Winged helix DNA-binding domain"/>
    <property type="match status" value="1"/>
</dbReference>
<dbReference type="GO" id="GO:0003677">
    <property type="term" value="F:DNA binding"/>
    <property type="evidence" value="ECO:0007669"/>
    <property type="project" value="UniProtKB-KW"/>
</dbReference>
<dbReference type="PANTHER" id="PTHR33164">
    <property type="entry name" value="TRANSCRIPTIONAL REGULATOR, MARR FAMILY"/>
    <property type="match status" value="1"/>
</dbReference>
<reference evidence="2 3" key="1">
    <citation type="submission" date="2018-05" db="EMBL/GenBank/DDBJ databases">
        <title>Genomic Encyclopedia of Type Strains, Phase IV (KMG-IV): sequencing the most valuable type-strain genomes for metagenomic binning, comparative biology and taxonomic classification.</title>
        <authorList>
            <person name="Goeker M."/>
        </authorList>
    </citation>
    <scope>NUCLEOTIDE SEQUENCE [LARGE SCALE GENOMIC DNA]</scope>
    <source>
        <strain evidence="2 3">DSM 6462</strain>
    </source>
</reference>
<dbReference type="GO" id="GO:0006950">
    <property type="term" value="P:response to stress"/>
    <property type="evidence" value="ECO:0007669"/>
    <property type="project" value="TreeGrafter"/>
</dbReference>
<dbReference type="GO" id="GO:0003700">
    <property type="term" value="F:DNA-binding transcription factor activity"/>
    <property type="evidence" value="ECO:0007669"/>
    <property type="project" value="InterPro"/>
</dbReference>
<gene>
    <name evidence="2" type="ORF">C7450_107317</name>
</gene>
<dbReference type="InterPro" id="IPR036390">
    <property type="entry name" value="WH_DNA-bd_sf"/>
</dbReference>
<name>A0A2V3U5V3_9HYPH</name>
<dbReference type="SUPFAM" id="SSF46785">
    <property type="entry name" value="Winged helix' DNA-binding domain"/>
    <property type="match status" value="1"/>
</dbReference>
<proteinExistence type="predicted"/>
<dbReference type="PRINTS" id="PR00598">
    <property type="entry name" value="HTHMARR"/>
</dbReference>
<dbReference type="Proteomes" id="UP000248021">
    <property type="component" value="Unassembled WGS sequence"/>
</dbReference>
<dbReference type="InterPro" id="IPR039422">
    <property type="entry name" value="MarR/SlyA-like"/>
</dbReference>
<evidence type="ECO:0000313" key="3">
    <source>
        <dbReference type="Proteomes" id="UP000248021"/>
    </source>
</evidence>
<keyword evidence="3" id="KW-1185">Reference proteome</keyword>
<dbReference type="Pfam" id="PF12802">
    <property type="entry name" value="MarR_2"/>
    <property type="match status" value="1"/>
</dbReference>
<sequence length="174" mass="19546">MYLYNIEMDKRPSDTVIRAWTRLMRAQQLALGSIEGALKAAGLPPLVWYDVLLEVERAGPDGLRPYELERAMLLAQYNLSRLIDRIEAAGYVERKLCTDDGRGQRVVMTDAGKVIRRQMWPVYARAIECAVGDRLSEEEAEILGDLLGRLIGGQDDLTIPKTASNTVRARELAQ</sequence>
<dbReference type="SMART" id="SM00347">
    <property type="entry name" value="HTH_MARR"/>
    <property type="match status" value="1"/>
</dbReference>